<dbReference type="KEGG" id="kak:Kalk_02085"/>
<dbReference type="GO" id="GO:0022857">
    <property type="term" value="F:transmembrane transporter activity"/>
    <property type="evidence" value="ECO:0007669"/>
    <property type="project" value="InterPro"/>
</dbReference>
<dbReference type="GO" id="GO:0005886">
    <property type="term" value="C:plasma membrane"/>
    <property type="evidence" value="ECO:0007669"/>
    <property type="project" value="UniProtKB-SubCell"/>
</dbReference>
<dbReference type="AlphaFoldDB" id="A0A2K9LG10"/>
<keyword evidence="4 7" id="KW-0812">Transmembrane</keyword>
<evidence type="ECO:0000256" key="1">
    <source>
        <dbReference type="ARBA" id="ARBA00004651"/>
    </source>
</evidence>
<evidence type="ECO:0000256" key="7">
    <source>
        <dbReference type="SAM" id="Phobius"/>
    </source>
</evidence>
<reference evidence="9" key="1">
    <citation type="submission" date="2017-08" db="EMBL/GenBank/DDBJ databases">
        <title>Direct submision.</title>
        <authorList>
            <person name="Kim S.-J."/>
            <person name="Rhee S.-K."/>
        </authorList>
    </citation>
    <scope>NUCLEOTIDE SEQUENCE [LARGE SCALE GENOMIC DNA]</scope>
    <source>
        <strain evidence="9">GI5</strain>
    </source>
</reference>
<evidence type="ECO:0008006" key="10">
    <source>
        <dbReference type="Google" id="ProtNLM"/>
    </source>
</evidence>
<feature type="transmembrane region" description="Helical" evidence="7">
    <location>
        <begin position="221"/>
        <end position="246"/>
    </location>
</feature>
<dbReference type="PANTHER" id="PTHR43266">
    <property type="entry name" value="MACROLIDE-EFFLUX PROTEIN"/>
    <property type="match status" value="1"/>
</dbReference>
<feature type="transmembrane region" description="Helical" evidence="7">
    <location>
        <begin position="39"/>
        <end position="60"/>
    </location>
</feature>
<evidence type="ECO:0000313" key="8">
    <source>
        <dbReference type="EMBL" id="AUM11289.1"/>
    </source>
</evidence>
<dbReference type="InterPro" id="IPR011701">
    <property type="entry name" value="MFS"/>
</dbReference>
<evidence type="ECO:0000256" key="3">
    <source>
        <dbReference type="ARBA" id="ARBA00022475"/>
    </source>
</evidence>
<feature type="transmembrane region" description="Helical" evidence="7">
    <location>
        <begin position="137"/>
        <end position="155"/>
    </location>
</feature>
<gene>
    <name evidence="8" type="ORF">Kalk_02085</name>
</gene>
<feature type="transmembrane region" description="Helical" evidence="7">
    <location>
        <begin position="72"/>
        <end position="91"/>
    </location>
</feature>
<feature type="transmembrane region" description="Helical" evidence="7">
    <location>
        <begin position="349"/>
        <end position="371"/>
    </location>
</feature>
<feature type="transmembrane region" description="Helical" evidence="7">
    <location>
        <begin position="391"/>
        <end position="411"/>
    </location>
</feature>
<accession>A0A2K9LG10</accession>
<keyword evidence="2" id="KW-0813">Transport</keyword>
<comment type="subcellular location">
    <subcellularLocation>
        <location evidence="1">Cell membrane</location>
        <topology evidence="1">Multi-pass membrane protein</topology>
    </subcellularLocation>
</comment>
<evidence type="ECO:0000256" key="4">
    <source>
        <dbReference type="ARBA" id="ARBA00022692"/>
    </source>
</evidence>
<proteinExistence type="predicted"/>
<dbReference type="EMBL" id="CP022684">
    <property type="protein sequence ID" value="AUM11289.1"/>
    <property type="molecule type" value="Genomic_DNA"/>
</dbReference>
<evidence type="ECO:0000256" key="5">
    <source>
        <dbReference type="ARBA" id="ARBA00022989"/>
    </source>
</evidence>
<keyword evidence="5 7" id="KW-1133">Transmembrane helix</keyword>
<evidence type="ECO:0000256" key="6">
    <source>
        <dbReference type="ARBA" id="ARBA00023136"/>
    </source>
</evidence>
<keyword evidence="9" id="KW-1185">Reference proteome</keyword>
<dbReference type="SUPFAM" id="SSF103473">
    <property type="entry name" value="MFS general substrate transporter"/>
    <property type="match status" value="1"/>
</dbReference>
<dbReference type="CDD" id="cd06173">
    <property type="entry name" value="MFS_MefA_like"/>
    <property type="match status" value="1"/>
</dbReference>
<protein>
    <recommendedName>
        <fullName evidence="10">MFS transporter</fullName>
    </recommendedName>
</protein>
<organism evidence="8 9">
    <name type="scientific">Ketobacter alkanivorans</name>
    <dbReference type="NCBI Taxonomy" id="1917421"/>
    <lineage>
        <taxon>Bacteria</taxon>
        <taxon>Pseudomonadati</taxon>
        <taxon>Pseudomonadota</taxon>
        <taxon>Gammaproteobacteria</taxon>
        <taxon>Pseudomonadales</taxon>
        <taxon>Ketobacteraceae</taxon>
        <taxon>Ketobacter</taxon>
    </lineage>
</organism>
<evidence type="ECO:0000313" key="9">
    <source>
        <dbReference type="Proteomes" id="UP000235116"/>
    </source>
</evidence>
<feature type="transmembrane region" description="Helical" evidence="7">
    <location>
        <begin position="279"/>
        <end position="299"/>
    </location>
</feature>
<dbReference type="Proteomes" id="UP000235116">
    <property type="component" value="Chromosome"/>
</dbReference>
<evidence type="ECO:0000256" key="2">
    <source>
        <dbReference type="ARBA" id="ARBA00022448"/>
    </source>
</evidence>
<keyword evidence="3" id="KW-1003">Cell membrane</keyword>
<feature type="transmembrane region" description="Helical" evidence="7">
    <location>
        <begin position="7"/>
        <end position="33"/>
    </location>
</feature>
<feature type="transmembrane region" description="Helical" evidence="7">
    <location>
        <begin position="97"/>
        <end position="125"/>
    </location>
</feature>
<dbReference type="Pfam" id="PF07690">
    <property type="entry name" value="MFS_1"/>
    <property type="match status" value="1"/>
</dbReference>
<feature type="transmembrane region" description="Helical" evidence="7">
    <location>
        <begin position="305"/>
        <end position="328"/>
    </location>
</feature>
<dbReference type="InterPro" id="IPR036259">
    <property type="entry name" value="MFS_trans_sf"/>
</dbReference>
<dbReference type="Gene3D" id="1.20.1250.20">
    <property type="entry name" value="MFS general substrate transporter like domains"/>
    <property type="match status" value="1"/>
</dbReference>
<feature type="transmembrane region" description="Helical" evidence="7">
    <location>
        <begin position="161"/>
        <end position="184"/>
    </location>
</feature>
<feature type="transmembrane region" description="Helical" evidence="7">
    <location>
        <begin position="252"/>
        <end position="272"/>
    </location>
</feature>
<name>A0A2K9LG10_9GAMM</name>
<dbReference type="PANTHER" id="PTHR43266:SF2">
    <property type="entry name" value="MAJOR FACILITATOR SUPERFAMILY (MFS) PROFILE DOMAIN-CONTAINING PROTEIN"/>
    <property type="match status" value="1"/>
</dbReference>
<keyword evidence="6 7" id="KW-0472">Membrane</keyword>
<sequence length="433" mass="46156">MSGLKLFYFILFGQSVSLLGSSLTGFALGVWVYQTSSSVMEFTSILVASTLPGIILGPFVGSWVDRLDRKSLLIGAQFGSALVTVALAVLYHFDVLAFWHIAIIVSFGSVFATVLQVGFTSTVTLMVSPGDLSKANAALGMVLGIVQLAGPFLAGKALDTIGISTILLLDIVSFLFGLGTLFVASVPSPPPKPNQTKSSAWADVKEAYWFLKSKPGVLGGLYLFTLIWFNVSAVQALITPLVLSYATPSEAGLIMSVAGVGALVGGAIMMGWKGPERRMYGILGAALAIAVVLVLLPIYSSLIWIGFWAFVIMALAPIATVCSQTLWQRKVPVHFHGRAFSLRNTIMKAAQPAAFLSAGFLYQSIFEPMMVEGELLARVFGPVWGIGEGRGIALLISLFGILSVVIVLLAWNMRSIRLADTALPDENLSQQPS</sequence>